<sequence length="443" mass="49649">MSRLLRGGILLLVAMLCVLLGTGVSHAESPLVERYTAPDGMVITSHSPSWDSQTKLKSLHEELLKNTHGEEIELLDEIVVHDDYPRGKGVAGQYIFQTVGTIIPGTKQKMQPGKIELYGGREHQTVASFAHTLAHEYGHHVTHYYTLQADGYPLTDEKRWSQTSYARMRGLTHDDRIAVEGVDHRWQVAEVAAEDYVQLFGSPLAKAPTPFESRIEQAMRGQEPSAMSWNASMYNVQPQENILLPLASDVPHLYEFFHQRMKGEPGTYTPPKKPELKLVSYAEQANAGYQLKFEWEMPGEKDNYTYTLVTYGENDLLAEPIVTRKAGEAKEARYGSVVVQRGSYLYTYQEPNAKGLRHFKLYSFGDNNWVSESAELTVDMANPTEVKVNEKKVVPVAAAPADETALDVWDIDLMLFDIDLSWLVSLIGWAADFINGVLTALLG</sequence>
<gene>
    <name evidence="1" type="ORF">OS242_03055</name>
</gene>
<accession>A0ABT3X2J4</accession>
<reference evidence="1 2" key="1">
    <citation type="submission" date="2022-11" db="EMBL/GenBank/DDBJ databases">
        <title>Study of microbial diversity in lake waters.</title>
        <authorList>
            <person name="Zhang J."/>
        </authorList>
    </citation>
    <scope>NUCLEOTIDE SEQUENCE [LARGE SCALE GENOMIC DNA]</scope>
    <source>
        <strain evidence="1 2">DT12</strain>
    </source>
</reference>
<dbReference type="Proteomes" id="UP001208017">
    <property type="component" value="Unassembled WGS sequence"/>
</dbReference>
<name>A0ABT3X2J4_9BACL</name>
<dbReference type="RefSeq" id="WP_267150173.1">
    <property type="nucleotide sequence ID" value="NZ_JAPMLT010000001.1"/>
</dbReference>
<dbReference type="EMBL" id="JAPMLT010000001">
    <property type="protein sequence ID" value="MCX7568939.1"/>
    <property type="molecule type" value="Genomic_DNA"/>
</dbReference>
<protein>
    <submittedName>
        <fullName evidence="1">Uncharacterized protein</fullName>
    </submittedName>
</protein>
<keyword evidence="2" id="KW-1185">Reference proteome</keyword>
<comment type="caution">
    <text evidence="1">The sequence shown here is derived from an EMBL/GenBank/DDBJ whole genome shotgun (WGS) entry which is preliminary data.</text>
</comment>
<evidence type="ECO:0000313" key="2">
    <source>
        <dbReference type="Proteomes" id="UP001208017"/>
    </source>
</evidence>
<proteinExistence type="predicted"/>
<organism evidence="1 2">
    <name type="scientific">Tumebacillus lacus</name>
    <dbReference type="NCBI Taxonomy" id="2995335"/>
    <lineage>
        <taxon>Bacteria</taxon>
        <taxon>Bacillati</taxon>
        <taxon>Bacillota</taxon>
        <taxon>Bacilli</taxon>
        <taxon>Bacillales</taxon>
        <taxon>Alicyclobacillaceae</taxon>
        <taxon>Tumebacillus</taxon>
    </lineage>
</organism>
<evidence type="ECO:0000313" key="1">
    <source>
        <dbReference type="EMBL" id="MCX7568939.1"/>
    </source>
</evidence>